<dbReference type="EMBL" id="PYSW02000005">
    <property type="protein sequence ID" value="KAG2392210.1"/>
    <property type="molecule type" value="Genomic_DNA"/>
</dbReference>
<dbReference type="InterPro" id="IPR011990">
    <property type="entry name" value="TPR-like_helical_dom_sf"/>
</dbReference>
<reference evidence="2 3" key="1">
    <citation type="journal article" date="2018" name="BMC Genomics">
        <title>The genome of Naegleria lovaniensis, the basis for a comparative approach to unravel pathogenicity factors of the human pathogenic amoeba N. fowleri.</title>
        <authorList>
            <person name="Liechti N."/>
            <person name="Schurch N."/>
            <person name="Bruggmann R."/>
            <person name="Wittwer M."/>
        </authorList>
    </citation>
    <scope>NUCLEOTIDE SEQUENCE [LARGE SCALE GENOMIC DNA]</scope>
    <source>
        <strain evidence="2 3">ATCC 30569</strain>
    </source>
</reference>
<feature type="compositionally biased region" description="Low complexity" evidence="1">
    <location>
        <begin position="101"/>
        <end position="133"/>
    </location>
</feature>
<dbReference type="InterPro" id="IPR019734">
    <property type="entry name" value="TPR_rpt"/>
</dbReference>
<feature type="compositionally biased region" description="Basic and acidic residues" evidence="1">
    <location>
        <begin position="86"/>
        <end position="97"/>
    </location>
</feature>
<dbReference type="RefSeq" id="XP_044554104.1">
    <property type="nucleotide sequence ID" value="XM_044688231.1"/>
</dbReference>
<evidence type="ECO:0000313" key="3">
    <source>
        <dbReference type="Proteomes" id="UP000816034"/>
    </source>
</evidence>
<keyword evidence="3" id="KW-1185">Reference proteome</keyword>
<dbReference type="Proteomes" id="UP000816034">
    <property type="component" value="Unassembled WGS sequence"/>
</dbReference>
<accession>A0AA88GWG4</accession>
<dbReference type="SMART" id="SM00028">
    <property type="entry name" value="TPR"/>
    <property type="match status" value="4"/>
</dbReference>
<dbReference type="AlphaFoldDB" id="A0AA88GWG4"/>
<proteinExistence type="predicted"/>
<gene>
    <name evidence="2" type="ORF">C9374_012462</name>
</gene>
<evidence type="ECO:0000256" key="1">
    <source>
        <dbReference type="SAM" id="MobiDB-lite"/>
    </source>
</evidence>
<dbReference type="SUPFAM" id="SSF52266">
    <property type="entry name" value="SGNH hydrolase"/>
    <property type="match status" value="1"/>
</dbReference>
<dbReference type="InterPro" id="IPR036514">
    <property type="entry name" value="SGNH_hydro_sf"/>
</dbReference>
<feature type="region of interest" description="Disordered" evidence="1">
    <location>
        <begin position="83"/>
        <end position="151"/>
    </location>
</feature>
<organism evidence="2 3">
    <name type="scientific">Naegleria lovaniensis</name>
    <name type="common">Amoeba</name>
    <dbReference type="NCBI Taxonomy" id="51637"/>
    <lineage>
        <taxon>Eukaryota</taxon>
        <taxon>Discoba</taxon>
        <taxon>Heterolobosea</taxon>
        <taxon>Tetramitia</taxon>
        <taxon>Eutetramitia</taxon>
        <taxon>Vahlkampfiidae</taxon>
        <taxon>Naegleria</taxon>
    </lineage>
</organism>
<comment type="caution">
    <text evidence="2">The sequence shown here is derived from an EMBL/GenBank/DDBJ whole genome shotgun (WGS) entry which is preliminary data.</text>
</comment>
<feature type="compositionally biased region" description="Polar residues" evidence="1">
    <location>
        <begin position="141"/>
        <end position="151"/>
    </location>
</feature>
<sequence length="801" mass="91645">MSGTIKIYVHEESTQTTKILLWQTDKNQQRQHQIQALKFWVEHEFELKKQGKVLVELRNENNRPIHTLKDKMDIFIVTASEETGTTDEKKNSLDENQLKASSSSSMSTQSQITKTSGSDATSHTMSSSSSSSNSREERGKTSSSAPQTTILSQKELQDLAKNAAQFYQAKKYRQSVEAYKKIKKANVDVMGCNNNIATVYLTANMYDRALKYLQEILKTDSLDFTVHNKIAKCYLGKKQYKDCIQYLLNTIKILDQVQNVAKEEQKAELKQIMASAQLDLSKCLLNLHEKDQAFTLIATVLKQDENNIEALLEYASYVYRESKDPSDALTALIRVLVVDKENKVAKELLSDIVAENGVQLLIDHISQGQNNLTPAMAPGVAWMALIIKEFSCITEAVELYKLALDLAPDNVSYLLNLIHTLEIDVRYADALREVKTFCEKNPNFKSGDFSSHHLLEVLNQIDQLDTLKDPFQNTDKIAQKYYCGEYAQQYADTLETTFIDDCGAVFWKKEETFNLKELKETIAKHRLNDKNTQPDLDFLAVGFTVVKICYICGFLSCMPKLIQALEKERMKRELHNTQIRNEHAYFCTITQLLSQYLYKTLPVKGVDNIEENHMYLVGESHSLSSAFQVINFKGTKQLLLTKLVTGCKCFHLRENTKFYPKRNYFSCLASIPEGSRVIFMFGEIDCREGLWVSVDRFKYKNIEEGIAVTISYYIKELLKAKEKYDLYVHPAPPVLDMTRDTVKMFNAHLKIECAKNGIRYLDFLDELLTNNGKGLKKELFLDGIHCSPNITKYLEKALNKF</sequence>
<dbReference type="Gene3D" id="1.25.40.10">
    <property type="entry name" value="Tetratricopeptide repeat domain"/>
    <property type="match status" value="3"/>
</dbReference>
<protein>
    <submittedName>
        <fullName evidence="2">Uncharacterized protein</fullName>
    </submittedName>
</protein>
<name>A0AA88GWG4_NAELO</name>
<dbReference type="SUPFAM" id="SSF48452">
    <property type="entry name" value="TPR-like"/>
    <property type="match status" value="1"/>
</dbReference>
<dbReference type="GeneID" id="68104916"/>
<evidence type="ECO:0000313" key="2">
    <source>
        <dbReference type="EMBL" id="KAG2392210.1"/>
    </source>
</evidence>
<dbReference type="Gene3D" id="3.40.50.1110">
    <property type="entry name" value="SGNH hydrolase"/>
    <property type="match status" value="1"/>
</dbReference>